<keyword evidence="3 4" id="KW-0472">Membrane</keyword>
<dbReference type="OrthoDB" id="73901at2759"/>
<dbReference type="EMBL" id="KQ417913">
    <property type="protein sequence ID" value="KOF89853.1"/>
    <property type="molecule type" value="Genomic_DNA"/>
</dbReference>
<dbReference type="AlphaFoldDB" id="A0A0L8HKS6"/>
<keyword evidence="4" id="KW-0187">Copper transport</keyword>
<keyword evidence="4" id="KW-0406">Ion transport</keyword>
<protein>
    <recommendedName>
        <fullName evidence="4">Copper transport protein</fullName>
    </recommendedName>
</protein>
<keyword evidence="2 4" id="KW-1133">Transmembrane helix</keyword>
<dbReference type="PANTHER" id="PTHR12483">
    <property type="entry name" value="SOLUTE CARRIER FAMILY 31 COPPER TRANSPORTERS"/>
    <property type="match status" value="1"/>
</dbReference>
<evidence type="ECO:0000313" key="5">
    <source>
        <dbReference type="EMBL" id="KOF89853.1"/>
    </source>
</evidence>
<accession>A0A0L8HKS6</accession>
<comment type="subcellular location">
    <subcellularLocation>
        <location evidence="4">Membrane</location>
        <topology evidence="4">Multi-pass membrane protein</topology>
    </subcellularLocation>
</comment>
<organism evidence="5">
    <name type="scientific">Octopus bimaculoides</name>
    <name type="common">California two-spotted octopus</name>
    <dbReference type="NCBI Taxonomy" id="37653"/>
    <lineage>
        <taxon>Eukaryota</taxon>
        <taxon>Metazoa</taxon>
        <taxon>Spiralia</taxon>
        <taxon>Lophotrochozoa</taxon>
        <taxon>Mollusca</taxon>
        <taxon>Cephalopoda</taxon>
        <taxon>Coleoidea</taxon>
        <taxon>Octopodiformes</taxon>
        <taxon>Octopoda</taxon>
        <taxon>Incirrata</taxon>
        <taxon>Octopodidae</taxon>
        <taxon>Octopus</taxon>
    </lineage>
</organism>
<feature type="transmembrane region" description="Helical" evidence="4">
    <location>
        <begin position="132"/>
        <end position="155"/>
    </location>
</feature>
<evidence type="ECO:0000256" key="3">
    <source>
        <dbReference type="ARBA" id="ARBA00023136"/>
    </source>
</evidence>
<dbReference type="Pfam" id="PF04145">
    <property type="entry name" value="Ctr"/>
    <property type="match status" value="1"/>
</dbReference>
<comment type="similarity">
    <text evidence="4">Belongs to the copper transporter (Ctr) (TC 1.A.56) family. SLC31A subfamily.</text>
</comment>
<dbReference type="GO" id="GO:0016020">
    <property type="term" value="C:membrane"/>
    <property type="evidence" value="ECO:0007669"/>
    <property type="project" value="UniProtKB-SubCell"/>
</dbReference>
<sequence length="190" mass="22166">MFRNYLLGNFRFPRLKCIAWLTRRTYSYKYIQKFWSMILAVRTPTSLIFSEWCMSTLHGLSIAIVVSLFISICIEGLQEYRSARILKASLRKPRKNICGPDSIPISCKFSCTLAYVCQIVLSYYLMLSVMTGNIWIFIAVISGSAIGFFIVRPWFKCFFLKRRMITLKKHSATEENTKNFVDTKQIETPF</sequence>
<feature type="transmembrane region" description="Helical" evidence="4">
    <location>
        <begin position="57"/>
        <end position="77"/>
    </location>
</feature>
<dbReference type="GO" id="GO:0005375">
    <property type="term" value="F:copper ion transmembrane transporter activity"/>
    <property type="evidence" value="ECO:0007669"/>
    <property type="project" value="UniProtKB-UniRule"/>
</dbReference>
<keyword evidence="4" id="KW-0813">Transport</keyword>
<evidence type="ECO:0000256" key="1">
    <source>
        <dbReference type="ARBA" id="ARBA00022692"/>
    </source>
</evidence>
<keyword evidence="4" id="KW-0186">Copper</keyword>
<name>A0A0L8HKS6_OCTBM</name>
<reference evidence="5" key="1">
    <citation type="submission" date="2015-07" db="EMBL/GenBank/DDBJ databases">
        <title>MeaNS - Measles Nucleotide Surveillance Program.</title>
        <authorList>
            <person name="Tran T."/>
            <person name="Druce J."/>
        </authorList>
    </citation>
    <scope>NUCLEOTIDE SEQUENCE</scope>
    <source>
        <strain evidence="5">UCB-OBI-ISO-001</strain>
        <tissue evidence="5">Gonad</tissue>
    </source>
</reference>
<evidence type="ECO:0000256" key="4">
    <source>
        <dbReference type="RuleBase" id="RU367022"/>
    </source>
</evidence>
<gene>
    <name evidence="5" type="ORF">OCBIM_22012473mg</name>
</gene>
<keyword evidence="1 4" id="KW-0812">Transmembrane</keyword>
<dbReference type="STRING" id="37653.A0A0L8HKS6"/>
<proteinExistence type="inferred from homology"/>
<dbReference type="InterPro" id="IPR007274">
    <property type="entry name" value="Cop_transporter"/>
</dbReference>
<evidence type="ECO:0000256" key="2">
    <source>
        <dbReference type="ARBA" id="ARBA00022989"/>
    </source>
</evidence>